<proteinExistence type="inferred from homology"/>
<gene>
    <name evidence="7" type="primary">MGC109519</name>
    <name evidence="7" type="ORF">rCG_55032</name>
</gene>
<evidence type="ECO:0000256" key="2">
    <source>
        <dbReference type="ARBA" id="ARBA00023054"/>
    </source>
</evidence>
<comment type="similarity">
    <text evidence="1 5">Belongs to the tropomyosin family.</text>
</comment>
<dbReference type="GO" id="GO:0003779">
    <property type="term" value="F:actin binding"/>
    <property type="evidence" value="ECO:0007669"/>
    <property type="project" value="UniProtKB-KW"/>
</dbReference>
<sequence length="198" mass="22683">MRARGGEGGPEVRQVRDCRGRAPSLVALVPHALLSLLLRGMKVIENRAMKDEEKMELQEMQLKEAKHIAEDSDRKYEEVARKLVILEGELERSEERAEVAESKCGDLEEELKIVTNNLKSLEAQADKYSTKEDKYEEEIKLLEEKLKEAETRAEFAERSVAKLEKTIDDLEDEVYAQKMKYKAISEELDNALNDITSL</sequence>
<dbReference type="Proteomes" id="UP000234681">
    <property type="component" value="Chromosome 5"/>
</dbReference>
<dbReference type="PRINTS" id="PR00194">
    <property type="entry name" value="TROPOMYOSIN"/>
</dbReference>
<evidence type="ECO:0000313" key="7">
    <source>
        <dbReference type="EMBL" id="EDL98748.1"/>
    </source>
</evidence>
<dbReference type="FunFam" id="1.20.5.170:FF:000005">
    <property type="entry name" value="Tropomyosin alpha-1 chain"/>
    <property type="match status" value="1"/>
</dbReference>
<evidence type="ECO:0000256" key="5">
    <source>
        <dbReference type="RuleBase" id="RU004515"/>
    </source>
</evidence>
<feature type="coiled-coil region" evidence="6">
    <location>
        <begin position="41"/>
        <end position="187"/>
    </location>
</feature>
<dbReference type="FunFam" id="1.20.5.170:FF:000001">
    <property type="entry name" value="Tropomyosin alpha-1 chain isoform 1"/>
    <property type="match status" value="1"/>
</dbReference>
<dbReference type="PANTHER" id="PTHR19269">
    <property type="entry name" value="TROPOMYOSIN"/>
    <property type="match status" value="1"/>
</dbReference>
<dbReference type="Pfam" id="PF00261">
    <property type="entry name" value="Tropomyosin"/>
    <property type="match status" value="1"/>
</dbReference>
<protein>
    <submittedName>
        <fullName evidence="7">Similar to tropomyosin 1, embryonic fibroblast-rat, isoform CRA_a</fullName>
    </submittedName>
</protein>
<organism evidence="7 8">
    <name type="scientific">Rattus norvegicus</name>
    <name type="common">Rat</name>
    <dbReference type="NCBI Taxonomy" id="10116"/>
    <lineage>
        <taxon>Eukaryota</taxon>
        <taxon>Metazoa</taxon>
        <taxon>Chordata</taxon>
        <taxon>Craniata</taxon>
        <taxon>Vertebrata</taxon>
        <taxon>Euteleostomi</taxon>
        <taxon>Mammalia</taxon>
        <taxon>Eutheria</taxon>
        <taxon>Euarchontoglires</taxon>
        <taxon>Glires</taxon>
        <taxon>Rodentia</taxon>
        <taxon>Myomorpha</taxon>
        <taxon>Muroidea</taxon>
        <taxon>Muridae</taxon>
        <taxon>Murinae</taxon>
        <taxon>Rattus</taxon>
    </lineage>
</organism>
<name>A6IJ30_RAT</name>
<reference evidence="8" key="1">
    <citation type="submission" date="2005-09" db="EMBL/GenBank/DDBJ databases">
        <authorList>
            <person name="Mural R.J."/>
            <person name="Li P.W."/>
            <person name="Adams M.D."/>
            <person name="Amanatides P.G."/>
            <person name="Baden-Tillson H."/>
            <person name="Barnstead M."/>
            <person name="Chin S.H."/>
            <person name="Dew I."/>
            <person name="Evans C.A."/>
            <person name="Ferriera S."/>
            <person name="Flanigan M."/>
            <person name="Fosler C."/>
            <person name="Glodek A."/>
            <person name="Gu Z."/>
            <person name="Holt R.A."/>
            <person name="Jennings D."/>
            <person name="Kraft C.L."/>
            <person name="Lu F."/>
            <person name="Nguyen T."/>
            <person name="Nusskern D.R."/>
            <person name="Pfannkoch C.M."/>
            <person name="Sitter C."/>
            <person name="Sutton G.G."/>
            <person name="Venter J.C."/>
            <person name="Wang Z."/>
            <person name="Woodage T."/>
            <person name="Zheng X.H."/>
            <person name="Zhong F."/>
        </authorList>
    </citation>
    <scope>NUCLEOTIDE SEQUENCE [LARGE SCALE GENOMIC DNA]</scope>
    <source>
        <strain>BN</strain>
        <strain evidence="8">Sprague-Dawley</strain>
    </source>
</reference>
<keyword evidence="2 6" id="KW-0175">Coiled coil</keyword>
<keyword evidence="3" id="KW-0514">Muscle protein</keyword>
<dbReference type="AlphaFoldDB" id="A6IJ30"/>
<keyword evidence="4" id="KW-0009">Actin-binding</keyword>
<evidence type="ECO:0000256" key="1">
    <source>
        <dbReference type="ARBA" id="ARBA00009036"/>
    </source>
</evidence>
<dbReference type="PROSITE" id="PS00326">
    <property type="entry name" value="TROPOMYOSIN"/>
    <property type="match status" value="1"/>
</dbReference>
<dbReference type="EMBL" id="CH473962">
    <property type="protein sequence ID" value="EDL98748.1"/>
    <property type="molecule type" value="Genomic_DNA"/>
</dbReference>
<evidence type="ECO:0000256" key="6">
    <source>
        <dbReference type="SAM" id="Coils"/>
    </source>
</evidence>
<dbReference type="Gene3D" id="1.20.5.170">
    <property type="match status" value="2"/>
</dbReference>
<dbReference type="InterPro" id="IPR000533">
    <property type="entry name" value="Tropomyosin"/>
</dbReference>
<evidence type="ECO:0000256" key="4">
    <source>
        <dbReference type="ARBA" id="ARBA00023203"/>
    </source>
</evidence>
<dbReference type="SUPFAM" id="SSF57997">
    <property type="entry name" value="Tropomyosin"/>
    <property type="match status" value="1"/>
</dbReference>
<accession>A6IJ30</accession>
<evidence type="ECO:0000313" key="8">
    <source>
        <dbReference type="Proteomes" id="UP000234681"/>
    </source>
</evidence>
<evidence type="ECO:0000256" key="3">
    <source>
        <dbReference type="ARBA" id="ARBA00023179"/>
    </source>
</evidence>